<reference evidence="2 3" key="1">
    <citation type="journal article" date="2011" name="J. Bacteriol.">
        <title>Complete genome sequence of a novel clinical isolate, the nontuberculous Mycobacterium strain JDM601.</title>
        <authorList>
            <person name="Zhang Z.Y."/>
            <person name="Sun Z.Q."/>
            <person name="Wang Z.L."/>
            <person name="Wen Z.L."/>
            <person name="Sun Q.W."/>
            <person name="Zhu Z.Q."/>
            <person name="Song Y.Z."/>
            <person name="Zhao J.W."/>
            <person name="Wang H.H."/>
            <person name="Zhang S.L."/>
            <person name="Guo X.K."/>
        </authorList>
    </citation>
    <scope>NUCLEOTIDE SEQUENCE [LARGE SCALE GENOMIC DNA]</scope>
    <source>
        <strain evidence="2 3">JDM601</strain>
    </source>
</reference>
<evidence type="ECO:0000313" key="2">
    <source>
        <dbReference type="EMBL" id="AEF35372.1"/>
    </source>
</evidence>
<evidence type="ECO:0000313" key="3">
    <source>
        <dbReference type="Proteomes" id="UP000009224"/>
    </source>
</evidence>
<dbReference type="Proteomes" id="UP000009224">
    <property type="component" value="Chromosome"/>
</dbReference>
<feature type="domain" description="RES" evidence="1">
    <location>
        <begin position="2"/>
        <end position="140"/>
    </location>
</feature>
<keyword evidence="3" id="KW-1185">Reference proteome</keyword>
<dbReference type="AlphaFoldDB" id="F5YXA3"/>
<organism evidence="2 3">
    <name type="scientific">Mycolicibacter sinensis (strain JDM601)</name>
    <name type="common">Mycobacterium sinense</name>
    <dbReference type="NCBI Taxonomy" id="875328"/>
    <lineage>
        <taxon>Bacteria</taxon>
        <taxon>Bacillati</taxon>
        <taxon>Actinomycetota</taxon>
        <taxon>Actinomycetes</taxon>
        <taxon>Mycobacteriales</taxon>
        <taxon>Mycobacteriaceae</taxon>
        <taxon>Mycolicibacter</taxon>
    </lineage>
</organism>
<dbReference type="Pfam" id="PF08808">
    <property type="entry name" value="RES"/>
    <property type="match status" value="1"/>
</dbReference>
<dbReference type="KEGG" id="mjd:JDM601_1372"/>
<dbReference type="EMBL" id="CP002329">
    <property type="protein sequence ID" value="AEF35372.1"/>
    <property type="molecule type" value="Genomic_DNA"/>
</dbReference>
<dbReference type="SMART" id="SM00953">
    <property type="entry name" value="RES"/>
    <property type="match status" value="1"/>
</dbReference>
<protein>
    <submittedName>
        <fullName evidence="2">RES domain protein</fullName>
    </submittedName>
</protein>
<name>F5YXA3_MYCSD</name>
<dbReference type="eggNOG" id="ENOG5031E1X">
    <property type="taxonomic scope" value="Bacteria"/>
</dbReference>
<proteinExistence type="predicted"/>
<evidence type="ECO:0000259" key="1">
    <source>
        <dbReference type="SMART" id="SM00953"/>
    </source>
</evidence>
<dbReference type="HOGENOM" id="CLU_1584684_0_0_11"/>
<accession>F5YXA3</accession>
<gene>
    <name evidence="2" type="ordered locus">JDM601_1372</name>
</gene>
<dbReference type="InterPro" id="IPR014914">
    <property type="entry name" value="RES_dom"/>
</dbReference>
<sequence>MSPAGISMFYGSTDIETAVAEIGAHSSYGHAVTGEFNPAQELRLIDLTKLPGLPSIFNPSLRERYYATLFLREFIHDLTLPIDLDGREHIDYVPTQVFTEYLRYAFPARVDGLMFGSSQGPGANVVVFYGPDFCSDKGSENEYTRLSLDPSSVRKHRVTTVIRKPTKI</sequence>